<reference evidence="2" key="1">
    <citation type="submission" date="2020-02" db="EMBL/GenBank/DDBJ databases">
        <authorList>
            <person name="Meier V. D."/>
        </authorList>
    </citation>
    <scope>NUCLEOTIDE SEQUENCE</scope>
    <source>
        <strain evidence="2">AVDCRST_MAG39</strain>
    </source>
</reference>
<protein>
    <recommendedName>
        <fullName evidence="1">DUF2382 domain-containing protein</fullName>
    </recommendedName>
</protein>
<proteinExistence type="predicted"/>
<evidence type="ECO:0000259" key="1">
    <source>
        <dbReference type="Pfam" id="PF09557"/>
    </source>
</evidence>
<dbReference type="InterPro" id="IPR019060">
    <property type="entry name" value="DUF2382"/>
</dbReference>
<name>A0A6J4T4Z8_9SPHN</name>
<dbReference type="EMBL" id="CADCVW010000089">
    <property type="protein sequence ID" value="CAA9513358.1"/>
    <property type="molecule type" value="Genomic_DNA"/>
</dbReference>
<dbReference type="AlphaFoldDB" id="A0A6J4T4Z8"/>
<accession>A0A6J4T4Z8</accession>
<evidence type="ECO:0000313" key="2">
    <source>
        <dbReference type="EMBL" id="CAA9513358.1"/>
    </source>
</evidence>
<feature type="domain" description="DUF2382" evidence="1">
    <location>
        <begin position="11"/>
        <end position="114"/>
    </location>
</feature>
<dbReference type="Pfam" id="PF09557">
    <property type="entry name" value="DUF2382"/>
    <property type="match status" value="1"/>
</dbReference>
<organism evidence="2">
    <name type="scientific">uncultured Sphingomonadaceae bacterium</name>
    <dbReference type="NCBI Taxonomy" id="169976"/>
    <lineage>
        <taxon>Bacteria</taxon>
        <taxon>Pseudomonadati</taxon>
        <taxon>Pseudomonadota</taxon>
        <taxon>Alphaproteobacteria</taxon>
        <taxon>Sphingomonadales</taxon>
        <taxon>Sphingomonadaceae</taxon>
        <taxon>environmental samples</taxon>
    </lineage>
</organism>
<gene>
    <name evidence="2" type="ORF">AVDCRST_MAG39-2167</name>
</gene>
<sequence length="135" mass="15379">MTEQHEQEQRIPLAEEVLSVGKKEVATGRVRVRTVVEEQPALFRETLTRTSLDVERVPIGREVGSVPEPREEDGVLVIPIVEERLVVEKRLFLVEEMRVRRATATEEVEVPASRRVMRAVVERDGQDIATEGVNR</sequence>